<feature type="coiled-coil region" evidence="1">
    <location>
        <begin position="326"/>
        <end position="405"/>
    </location>
</feature>
<dbReference type="Proteomes" id="UP000179807">
    <property type="component" value="Unassembled WGS sequence"/>
</dbReference>
<sequence length="464" mass="54839">MFNVKHLKELTIFSPFSICKRFYQKMISKEEFAILQQKLVQISKKKEEYEVLISERKQEIEEMKHFQQKIDSLESAIEADEESQNRELSEASAEVKNFRPDSSSRWNIFDREQKKIPKLESTLASHEEKLEKLIKLGVEMQEADHENEEKINPLLAEAKEIEKQLSKLERLSTRIPPAAPIMLKLDELERENVFLVDSNKLALTKLPEMSQKVEELEEKIQLNEAQLNRYLLELNSIQLEIEQQKTAKNEQFVQLQEVSTELTHVNQEMRNENTTCSHEHSLSEKQEISQQSELTELRKQIIEFKHDVETFPEQIKIAHNDNATLLYKKKQMSEQLEKKLVEIRQEMIQKQSNTEEVQQLTSKLEQHWLQHQKIFDAHEKKKALLEKKRDELQRKKIAYEEINNRWPIHGKVKAKIGLSELNYIYEEAMIQNRKMALDLNTLKDDLVVQEEMNATLKANLMTNP</sequence>
<feature type="coiled-coil region" evidence="1">
    <location>
        <begin position="199"/>
        <end position="247"/>
    </location>
</feature>
<evidence type="ECO:0000256" key="1">
    <source>
        <dbReference type="SAM" id="Coils"/>
    </source>
</evidence>
<evidence type="ECO:0000313" key="3">
    <source>
        <dbReference type="Proteomes" id="UP000179807"/>
    </source>
</evidence>
<gene>
    <name evidence="2" type="ORF">TRFO_07046</name>
</gene>
<keyword evidence="3" id="KW-1185">Reference proteome</keyword>
<proteinExistence type="predicted"/>
<evidence type="ECO:0000313" key="2">
    <source>
        <dbReference type="EMBL" id="OHT02624.1"/>
    </source>
</evidence>
<protein>
    <submittedName>
        <fullName evidence="2">Uncharacterized protein</fullName>
    </submittedName>
</protein>
<dbReference type="Gene3D" id="1.20.58.60">
    <property type="match status" value="1"/>
</dbReference>
<dbReference type="GeneID" id="94828167"/>
<name>A0A1J4JW08_9EUKA</name>
<accession>A0A1J4JW08</accession>
<dbReference type="AlphaFoldDB" id="A0A1J4JW08"/>
<feature type="coiled-coil region" evidence="1">
    <location>
        <begin position="42"/>
        <end position="83"/>
    </location>
</feature>
<comment type="caution">
    <text evidence="2">The sequence shown here is derived from an EMBL/GenBank/DDBJ whole genome shotgun (WGS) entry which is preliminary data.</text>
</comment>
<dbReference type="OrthoDB" id="10578807at2759"/>
<reference evidence="2" key="1">
    <citation type="submission" date="2016-10" db="EMBL/GenBank/DDBJ databases">
        <authorList>
            <person name="Benchimol M."/>
            <person name="Almeida L.G."/>
            <person name="Vasconcelos A.T."/>
            <person name="Perreira-Neves A."/>
            <person name="Rosa I.A."/>
            <person name="Tasca T."/>
            <person name="Bogo M.R."/>
            <person name="de Souza W."/>
        </authorList>
    </citation>
    <scope>NUCLEOTIDE SEQUENCE [LARGE SCALE GENOMIC DNA]</scope>
    <source>
        <strain evidence="2">K</strain>
    </source>
</reference>
<dbReference type="VEuPathDB" id="TrichDB:TRFO_07046"/>
<dbReference type="EMBL" id="MLAK01000860">
    <property type="protein sequence ID" value="OHT02624.1"/>
    <property type="molecule type" value="Genomic_DNA"/>
</dbReference>
<dbReference type="RefSeq" id="XP_068355760.1">
    <property type="nucleotide sequence ID" value="XM_068493463.1"/>
</dbReference>
<organism evidence="2 3">
    <name type="scientific">Tritrichomonas foetus</name>
    <dbReference type="NCBI Taxonomy" id="1144522"/>
    <lineage>
        <taxon>Eukaryota</taxon>
        <taxon>Metamonada</taxon>
        <taxon>Parabasalia</taxon>
        <taxon>Tritrichomonadida</taxon>
        <taxon>Tritrichomonadidae</taxon>
        <taxon>Tritrichomonas</taxon>
    </lineage>
</organism>
<feature type="coiled-coil region" evidence="1">
    <location>
        <begin position="109"/>
        <end position="171"/>
    </location>
</feature>
<keyword evidence="1" id="KW-0175">Coiled coil</keyword>